<name>A0A8S9XL13_APOLU</name>
<evidence type="ECO:0000313" key="2">
    <source>
        <dbReference type="Proteomes" id="UP000466442"/>
    </source>
</evidence>
<dbReference type="EMBL" id="WIXP02000006">
    <property type="protein sequence ID" value="KAF6208971.1"/>
    <property type="molecule type" value="Genomic_DNA"/>
</dbReference>
<keyword evidence="2" id="KW-1185">Reference proteome</keyword>
<organism evidence="1 2">
    <name type="scientific">Apolygus lucorum</name>
    <name type="common">Small green plant bug</name>
    <name type="synonym">Lygocoris lucorum</name>
    <dbReference type="NCBI Taxonomy" id="248454"/>
    <lineage>
        <taxon>Eukaryota</taxon>
        <taxon>Metazoa</taxon>
        <taxon>Ecdysozoa</taxon>
        <taxon>Arthropoda</taxon>
        <taxon>Hexapoda</taxon>
        <taxon>Insecta</taxon>
        <taxon>Pterygota</taxon>
        <taxon>Neoptera</taxon>
        <taxon>Paraneoptera</taxon>
        <taxon>Hemiptera</taxon>
        <taxon>Heteroptera</taxon>
        <taxon>Panheteroptera</taxon>
        <taxon>Cimicomorpha</taxon>
        <taxon>Miridae</taxon>
        <taxon>Mirini</taxon>
        <taxon>Apolygus</taxon>
    </lineage>
</organism>
<evidence type="ECO:0000313" key="1">
    <source>
        <dbReference type="EMBL" id="KAF6208971.1"/>
    </source>
</evidence>
<accession>A0A8S9XL13</accession>
<proteinExistence type="predicted"/>
<dbReference type="AlphaFoldDB" id="A0A8S9XL13"/>
<gene>
    <name evidence="1" type="ORF">GE061_014714</name>
</gene>
<dbReference type="Proteomes" id="UP000466442">
    <property type="component" value="Unassembled WGS sequence"/>
</dbReference>
<protein>
    <submittedName>
        <fullName evidence="1">Uncharacterized protein</fullName>
    </submittedName>
</protein>
<reference evidence="1" key="1">
    <citation type="journal article" date="2021" name="Mol. Ecol. Resour.">
        <title>Apolygus lucorum genome provides insights into omnivorousness and mesophyll feeding.</title>
        <authorList>
            <person name="Liu Y."/>
            <person name="Liu H."/>
            <person name="Wang H."/>
            <person name="Huang T."/>
            <person name="Liu B."/>
            <person name="Yang B."/>
            <person name="Yin L."/>
            <person name="Li B."/>
            <person name="Zhang Y."/>
            <person name="Zhang S."/>
            <person name="Jiang F."/>
            <person name="Zhang X."/>
            <person name="Ren Y."/>
            <person name="Wang B."/>
            <person name="Wang S."/>
            <person name="Lu Y."/>
            <person name="Wu K."/>
            <person name="Fan W."/>
            <person name="Wang G."/>
        </authorList>
    </citation>
    <scope>NUCLEOTIDE SEQUENCE</scope>
    <source>
        <strain evidence="1">12Hb</strain>
    </source>
</reference>
<sequence>MLLDTLLWVHPYWQNAEEHIPYVLTRNFYLTHRTCKPSSHFFFIYFSASNTIEESALHFDRFRTRRLRSHEIMSEPHNHYE</sequence>
<comment type="caution">
    <text evidence="1">The sequence shown here is derived from an EMBL/GenBank/DDBJ whole genome shotgun (WGS) entry which is preliminary data.</text>
</comment>